<protein>
    <submittedName>
        <fullName evidence="1">Uncharacterized protein</fullName>
    </submittedName>
</protein>
<evidence type="ECO:0000313" key="1">
    <source>
        <dbReference type="EMBL" id="KAF3541168.1"/>
    </source>
</evidence>
<reference evidence="1" key="1">
    <citation type="submission" date="2019-12" db="EMBL/GenBank/DDBJ databases">
        <title>Genome sequencing and annotation of Brassica cretica.</title>
        <authorList>
            <person name="Studholme D.J."/>
            <person name="Sarris P."/>
        </authorList>
    </citation>
    <scope>NUCLEOTIDE SEQUENCE</scope>
    <source>
        <strain evidence="1">PFS-109/04</strain>
        <tissue evidence="1">Leaf</tissue>
    </source>
</reference>
<organism evidence="1 2">
    <name type="scientific">Brassica cretica</name>
    <name type="common">Mustard</name>
    <dbReference type="NCBI Taxonomy" id="69181"/>
    <lineage>
        <taxon>Eukaryota</taxon>
        <taxon>Viridiplantae</taxon>
        <taxon>Streptophyta</taxon>
        <taxon>Embryophyta</taxon>
        <taxon>Tracheophyta</taxon>
        <taxon>Spermatophyta</taxon>
        <taxon>Magnoliopsida</taxon>
        <taxon>eudicotyledons</taxon>
        <taxon>Gunneridae</taxon>
        <taxon>Pentapetalae</taxon>
        <taxon>rosids</taxon>
        <taxon>malvids</taxon>
        <taxon>Brassicales</taxon>
        <taxon>Brassicaceae</taxon>
        <taxon>Brassiceae</taxon>
        <taxon>Brassica</taxon>
    </lineage>
</organism>
<dbReference type="EMBL" id="QGKX02001290">
    <property type="protein sequence ID" value="KAF3541168.1"/>
    <property type="molecule type" value="Genomic_DNA"/>
</dbReference>
<accession>A0A8S9QR58</accession>
<dbReference type="AlphaFoldDB" id="A0A8S9QR58"/>
<comment type="caution">
    <text evidence="1">The sequence shown here is derived from an EMBL/GenBank/DDBJ whole genome shotgun (WGS) entry which is preliminary data.</text>
</comment>
<gene>
    <name evidence="1" type="ORF">F2Q69_00022440</name>
</gene>
<proteinExistence type="predicted"/>
<name>A0A8S9QR58_BRACR</name>
<sequence>MEGSPYQKFSIFWNGARFQGPNSGFLLAGTWTVPLSGTRGSGSCLEAEGNDTGIFSPNSLPLISQFRHRSRGITCALKSTGVAFSQQAPLRQDAVPLILISWVPLKPELILNPDPFSSPVASFREVSETDSEAIPMAPLKQRGSLVLDDGPRSEIQEGGLKVIRRKYGIHSSVQMRSSLEFERAPDGGPGEIAIFEALVMAIPWLKSLREAPGVITPLGTIGPVDVSRPVSFFGEEVAKKMLAIPRRFRGNLVLVGPHIFTFSVNIARLPASVLYDEYQQAGTRRRRPFYAPPPRLNTATPPAARIRPLLSRTAIGDAPLMGVWQRLLTELFLLRNREWLEGRTERWDPEEEYRRHLLCSEGSDHHFGGCPQVGEATTGACWDFAFYRSEACHYRVPVLHAAFCRKPLSGLEGAGVGENPSARLCYFPRLEK</sequence>
<dbReference type="Proteomes" id="UP000712600">
    <property type="component" value="Unassembled WGS sequence"/>
</dbReference>
<evidence type="ECO:0000313" key="2">
    <source>
        <dbReference type="Proteomes" id="UP000712600"/>
    </source>
</evidence>